<dbReference type="Proteomes" id="UP000467193">
    <property type="component" value="Chromosome"/>
</dbReference>
<dbReference type="AlphaFoldDB" id="A0A7I7QI54"/>
<accession>A0A7I7QI54</accession>
<organism evidence="2 3">
    <name type="scientific">Mycolicibacterium sediminis</name>
    <dbReference type="NCBI Taxonomy" id="1286180"/>
    <lineage>
        <taxon>Bacteria</taxon>
        <taxon>Bacillati</taxon>
        <taxon>Actinomycetota</taxon>
        <taxon>Actinomycetes</taxon>
        <taxon>Mycobacteriales</taxon>
        <taxon>Mycobacteriaceae</taxon>
        <taxon>Mycolicibacterium</taxon>
    </lineage>
</organism>
<dbReference type="KEGG" id="msei:MSEDJ_01050"/>
<dbReference type="RefSeq" id="WP_163795136.1">
    <property type="nucleotide sequence ID" value="NZ_AP022588.1"/>
</dbReference>
<name>A0A7I7QI54_9MYCO</name>
<evidence type="ECO:0000313" key="3">
    <source>
        <dbReference type="Proteomes" id="UP000467193"/>
    </source>
</evidence>
<dbReference type="PROSITE" id="PS51257">
    <property type="entry name" value="PROKAR_LIPOPROTEIN"/>
    <property type="match status" value="1"/>
</dbReference>
<gene>
    <name evidence="2" type="ORF">MSEDJ_01050</name>
</gene>
<dbReference type="Pfam" id="PF18702">
    <property type="entry name" value="DUF5642"/>
    <property type="match status" value="1"/>
</dbReference>
<dbReference type="EMBL" id="AP022588">
    <property type="protein sequence ID" value="BBY26009.1"/>
    <property type="molecule type" value="Genomic_DNA"/>
</dbReference>
<reference evidence="2 3" key="1">
    <citation type="journal article" date="2019" name="Emerg. Microbes Infect.">
        <title>Comprehensive subspecies identification of 175 nontuberculous mycobacteria species based on 7547 genomic profiles.</title>
        <authorList>
            <person name="Matsumoto Y."/>
            <person name="Kinjo T."/>
            <person name="Motooka D."/>
            <person name="Nabeya D."/>
            <person name="Jung N."/>
            <person name="Uechi K."/>
            <person name="Horii T."/>
            <person name="Iida T."/>
            <person name="Fujita J."/>
            <person name="Nakamura S."/>
        </authorList>
    </citation>
    <scope>NUCLEOTIDE SEQUENCE [LARGE SCALE GENOMIC DNA]</scope>
    <source>
        <strain evidence="2 3">JCM 17899</strain>
    </source>
</reference>
<keyword evidence="3" id="KW-1185">Reference proteome</keyword>
<dbReference type="InterPro" id="IPR041313">
    <property type="entry name" value="DUF5642"/>
</dbReference>
<sequence length="237" mass="25259">MLTLRSGAVVLTCALVMCGCATEDEPRDTGMGETRSSVVVTTPARPGLDLSRITEAMPALPSGFVRTEKQPIVPLELADRFVDRVSTVVSYGRPFVVEPATCRPLLKPVDAAVGADTIRFRGDRGRKEMISVGATQPVTIPQPIPATGCDRMSFQVPDDGHPMSGTVDRFAPPPIEGAETIALRVLVDDSPYTEYHYAAILDGGGFVDVHTRVDPAFAAEPALSDLLVTAVDAVRGR</sequence>
<evidence type="ECO:0000313" key="2">
    <source>
        <dbReference type="EMBL" id="BBY26009.1"/>
    </source>
</evidence>
<protein>
    <recommendedName>
        <fullName evidence="1">DUF5642 domain-containing protein</fullName>
    </recommendedName>
</protein>
<feature type="domain" description="DUF5642" evidence="1">
    <location>
        <begin position="52"/>
        <end position="235"/>
    </location>
</feature>
<evidence type="ECO:0000259" key="1">
    <source>
        <dbReference type="Pfam" id="PF18702"/>
    </source>
</evidence>
<proteinExistence type="predicted"/>